<keyword evidence="2" id="KW-1185">Reference proteome</keyword>
<dbReference type="AlphaFoldDB" id="A0A839HLG4"/>
<organism evidence="1 2">
    <name type="scientific">Aquariibacter albus</name>
    <dbReference type="NCBI Taxonomy" id="2759899"/>
    <lineage>
        <taxon>Bacteria</taxon>
        <taxon>Pseudomonadati</taxon>
        <taxon>Pseudomonadota</taxon>
        <taxon>Betaproteobacteria</taxon>
        <taxon>Burkholderiales</taxon>
        <taxon>Sphaerotilaceae</taxon>
        <taxon>Aquariibacter</taxon>
    </lineage>
</organism>
<reference evidence="1 2" key="1">
    <citation type="submission" date="2020-08" db="EMBL/GenBank/DDBJ databases">
        <title>Aquariorum lacteus gen. nov., sp. nov., a new member of the family Comamonadaceae, isolated from freshwater aquarium.</title>
        <authorList>
            <person name="Chun S.-J."/>
        </authorList>
    </citation>
    <scope>NUCLEOTIDE SEQUENCE [LARGE SCALE GENOMIC DNA]</scope>
    <source>
        <strain evidence="1 2">SJAQ100</strain>
    </source>
</reference>
<dbReference type="RefSeq" id="WP_182660295.1">
    <property type="nucleotide sequence ID" value="NZ_JACIVI010000001.1"/>
</dbReference>
<sequence length="367" mass="41676">MTPTLDLPRPAPGPAVFKDESFRGDYRYGNSEAALRRFPFPFPQDRYEYSVNIEPHRPGPQGAVTEFAFDIDEHYVAECRDRALTLARDPGRCASLPHMEAAGWDTLELLMESLARDYPAHFTLQREGSRWHWTNRPLGLAQTFTFGDASTLPCPPLEYITRQAQGDFVLMDPRDNDLYADAGMVTSQADWSLAFDLGMSFKEWHAPVPMAHGMGIFDRALKYLLMLQAGAPVRRLNWTMTVNPRLDTSPEHYPEWGPDRASLNADNIADKLHLRVELQGLFRLPRSHAILFSVRCYLASLRELATQPVWAARLHRVLRDLPQPLIDYKGLGRSRPLALDWLSRFDEGQVLPEGWAPARLGPSVPSR</sequence>
<comment type="caution">
    <text evidence="1">The sequence shown here is derived from an EMBL/GenBank/DDBJ whole genome shotgun (WGS) entry which is preliminary data.</text>
</comment>
<dbReference type="EMBL" id="JACIVI010000001">
    <property type="protein sequence ID" value="MBB1160378.1"/>
    <property type="molecule type" value="Genomic_DNA"/>
</dbReference>
<evidence type="ECO:0000313" key="2">
    <source>
        <dbReference type="Proteomes" id="UP000586093"/>
    </source>
</evidence>
<name>A0A839HLG4_9BURK</name>
<accession>A0A839HLG4</accession>
<evidence type="ECO:0000313" key="1">
    <source>
        <dbReference type="EMBL" id="MBB1160378.1"/>
    </source>
</evidence>
<proteinExistence type="predicted"/>
<protein>
    <submittedName>
        <fullName evidence="1">DUF3445 domain-containing protein</fullName>
    </submittedName>
</protein>
<dbReference type="InterPro" id="IPR021848">
    <property type="entry name" value="HODM_asu-like"/>
</dbReference>
<dbReference type="Pfam" id="PF11927">
    <property type="entry name" value="HODM_asu-like"/>
    <property type="match status" value="1"/>
</dbReference>
<gene>
    <name evidence="1" type="ORF">H4F90_00085</name>
</gene>
<dbReference type="Proteomes" id="UP000586093">
    <property type="component" value="Unassembled WGS sequence"/>
</dbReference>